<keyword evidence="2" id="KW-0378">Hydrolase</keyword>
<evidence type="ECO:0000313" key="1">
    <source>
        <dbReference type="EMBL" id="MCW7528471.1"/>
    </source>
</evidence>
<accession>A0AAW5VIK7</accession>
<reference evidence="2 4" key="1">
    <citation type="submission" date="2022-06" db="EMBL/GenBank/DDBJ databases">
        <title>Leptospira isolates from biofilms formed at urban environments.</title>
        <authorList>
            <person name="Ribeiro P.S."/>
            <person name="Sousa T."/>
            <person name="Carvalho N."/>
            <person name="Aburjaile F."/>
            <person name="Neves F."/>
            <person name="Oliveira D."/>
            <person name="Blanco L."/>
            <person name="Lima J."/>
            <person name="Costa F."/>
            <person name="Brenig B."/>
            <person name="Soares S."/>
            <person name="Ramos R."/>
            <person name="Goes-Neto A."/>
            <person name="Matiuzzi M."/>
            <person name="Azevedo V."/>
            <person name="Ristow P."/>
        </authorList>
    </citation>
    <scope>NUCLEOTIDE SEQUENCE</scope>
    <source>
        <strain evidence="1 4">VSF19</strain>
        <strain evidence="2">VSF20</strain>
    </source>
</reference>
<name>A0AAW5VIK7_9LEPT</name>
<evidence type="ECO:0000313" key="2">
    <source>
        <dbReference type="EMBL" id="MCW7532340.1"/>
    </source>
</evidence>
<dbReference type="Proteomes" id="UP001208540">
    <property type="component" value="Unassembled WGS sequence"/>
</dbReference>
<dbReference type="AlphaFoldDB" id="A0AAW5VIK7"/>
<protein>
    <submittedName>
        <fullName evidence="2">Alpha/beta hydrolase</fullName>
    </submittedName>
</protein>
<evidence type="ECO:0000313" key="3">
    <source>
        <dbReference type="Proteomes" id="UP001208540"/>
    </source>
</evidence>
<dbReference type="Proteomes" id="UP001208912">
    <property type="component" value="Unassembled WGS sequence"/>
</dbReference>
<dbReference type="GO" id="GO:0016787">
    <property type="term" value="F:hydrolase activity"/>
    <property type="evidence" value="ECO:0007669"/>
    <property type="project" value="UniProtKB-KW"/>
</dbReference>
<dbReference type="RefSeq" id="WP_265353564.1">
    <property type="nucleotide sequence ID" value="NZ_JAMQPL010000036.1"/>
</dbReference>
<gene>
    <name evidence="1" type="ORF">ND861_19095</name>
    <name evidence="2" type="ORF">ND862_19140</name>
</gene>
<sequence>MKIFDKSEKKMRKQHITTRTVTNKALNIQAPQMTEQSVKWRYVMPAVLSASIALMLSGCATPITVDHVDLQTSQRISSASALSTDAPSEASSTVLRQHGLLDRFESEPSLVLAELHKGLSPTDDDDQLFALAELSLLHAQRTHDRAYFLASAVYAWSLLFPENGTTIQLHPSDPRFRLTYDIYNQALAQGFAAQNGQEDEVTLKSGTYKLPFGTLRVKLDESGMSWGGYKLDRFISTAALAVDGLRNRYHKFGIGVPLAASIAKAQTSGKKVLGSERIGLRTKVPVTALLRLENARNRLSSGKLNGQLEVYAADQTTTVMIDGQKQPMESDASATFAYQLDDSPLYAMEIAGFLNGGILSSGLIPKDRAQDGIFTLQPYKAGKIPIVLVHGTASSPLRWAELVNELNGNAKIREHYQIWVFMYDSGNMIPYSAGRLRKALTNTLHEFDPEGKDPALQQMIVIGHSQGGLLTKTTVIDNGTQFWNLISNKPFEQVKLNPEARELLQQSLFYKPLPFVKRVVFISTPQRGAMLAAYQVLTDLAAKLIKFPVTVMSELKDVATVTGDERLTAILRRPPTAIDNMNPDNRGLKILASIPVAAVPAHSIIAVQGDGPKEEGDDGVVAYKSAHIDEAVSEFVVRWNHSCQGQPEVIEEVKRILFEHLAASETAKP</sequence>
<dbReference type="SUPFAM" id="SSF53474">
    <property type="entry name" value="alpha/beta-Hydrolases"/>
    <property type="match status" value="1"/>
</dbReference>
<dbReference type="InterPro" id="IPR029058">
    <property type="entry name" value="AB_hydrolase_fold"/>
</dbReference>
<organism evidence="2 3">
    <name type="scientific">Leptospira soteropolitanensis</name>
    <dbReference type="NCBI Taxonomy" id="2950025"/>
    <lineage>
        <taxon>Bacteria</taxon>
        <taxon>Pseudomonadati</taxon>
        <taxon>Spirochaetota</taxon>
        <taxon>Spirochaetia</taxon>
        <taxon>Leptospirales</taxon>
        <taxon>Leptospiraceae</taxon>
        <taxon>Leptospira</taxon>
    </lineage>
</organism>
<dbReference type="Gene3D" id="3.40.50.1820">
    <property type="entry name" value="alpha/beta hydrolase"/>
    <property type="match status" value="1"/>
</dbReference>
<dbReference type="EMBL" id="JAMQPL010000036">
    <property type="protein sequence ID" value="MCW7532340.1"/>
    <property type="molecule type" value="Genomic_DNA"/>
</dbReference>
<comment type="caution">
    <text evidence="2">The sequence shown here is derived from an EMBL/GenBank/DDBJ whole genome shotgun (WGS) entry which is preliminary data.</text>
</comment>
<evidence type="ECO:0000313" key="4">
    <source>
        <dbReference type="Proteomes" id="UP001208912"/>
    </source>
</evidence>
<dbReference type="EMBL" id="JAMQPM010000034">
    <property type="protein sequence ID" value="MCW7528471.1"/>
    <property type="molecule type" value="Genomic_DNA"/>
</dbReference>
<keyword evidence="4" id="KW-1185">Reference proteome</keyword>
<proteinExistence type="predicted"/>